<organism evidence="1 2">
    <name type="scientific">Cichorium intybus</name>
    <name type="common">Chicory</name>
    <dbReference type="NCBI Taxonomy" id="13427"/>
    <lineage>
        <taxon>Eukaryota</taxon>
        <taxon>Viridiplantae</taxon>
        <taxon>Streptophyta</taxon>
        <taxon>Embryophyta</taxon>
        <taxon>Tracheophyta</taxon>
        <taxon>Spermatophyta</taxon>
        <taxon>Magnoliopsida</taxon>
        <taxon>eudicotyledons</taxon>
        <taxon>Gunneridae</taxon>
        <taxon>Pentapetalae</taxon>
        <taxon>asterids</taxon>
        <taxon>campanulids</taxon>
        <taxon>Asterales</taxon>
        <taxon>Asteraceae</taxon>
        <taxon>Cichorioideae</taxon>
        <taxon>Cichorieae</taxon>
        <taxon>Cichoriinae</taxon>
        <taxon>Cichorium</taxon>
    </lineage>
</organism>
<dbReference type="Proteomes" id="UP001055811">
    <property type="component" value="Linkage Group LG02"/>
</dbReference>
<evidence type="ECO:0000313" key="2">
    <source>
        <dbReference type="Proteomes" id="UP001055811"/>
    </source>
</evidence>
<comment type="caution">
    <text evidence="1">The sequence shown here is derived from an EMBL/GenBank/DDBJ whole genome shotgun (WGS) entry which is preliminary data.</text>
</comment>
<evidence type="ECO:0000313" key="1">
    <source>
        <dbReference type="EMBL" id="KAI3781926.1"/>
    </source>
</evidence>
<proteinExistence type="predicted"/>
<reference evidence="2" key="1">
    <citation type="journal article" date="2022" name="Mol. Ecol. Resour.">
        <title>The genomes of chicory, endive, great burdock and yacon provide insights into Asteraceae palaeo-polyploidization history and plant inulin production.</title>
        <authorList>
            <person name="Fan W."/>
            <person name="Wang S."/>
            <person name="Wang H."/>
            <person name="Wang A."/>
            <person name="Jiang F."/>
            <person name="Liu H."/>
            <person name="Zhao H."/>
            <person name="Xu D."/>
            <person name="Zhang Y."/>
        </authorList>
    </citation>
    <scope>NUCLEOTIDE SEQUENCE [LARGE SCALE GENOMIC DNA]</scope>
    <source>
        <strain evidence="2">cv. Punajuju</strain>
    </source>
</reference>
<reference evidence="1 2" key="2">
    <citation type="journal article" date="2022" name="Mol. Ecol. Resour.">
        <title>The genomes of chicory, endive, great burdock and yacon provide insights into Asteraceae paleo-polyploidization history and plant inulin production.</title>
        <authorList>
            <person name="Fan W."/>
            <person name="Wang S."/>
            <person name="Wang H."/>
            <person name="Wang A."/>
            <person name="Jiang F."/>
            <person name="Liu H."/>
            <person name="Zhao H."/>
            <person name="Xu D."/>
            <person name="Zhang Y."/>
        </authorList>
    </citation>
    <scope>NUCLEOTIDE SEQUENCE [LARGE SCALE GENOMIC DNA]</scope>
    <source>
        <strain evidence="2">cv. Punajuju</strain>
        <tissue evidence="1">Leaves</tissue>
    </source>
</reference>
<keyword evidence="2" id="KW-1185">Reference proteome</keyword>
<protein>
    <submittedName>
        <fullName evidence="1">Uncharacterized protein</fullName>
    </submittedName>
</protein>
<name>A0ACB9GFD6_CICIN</name>
<accession>A0ACB9GFD6</accession>
<gene>
    <name evidence="1" type="ORF">L2E82_11954</name>
</gene>
<dbReference type="EMBL" id="CM042010">
    <property type="protein sequence ID" value="KAI3781926.1"/>
    <property type="molecule type" value="Genomic_DNA"/>
</dbReference>
<sequence>MTTKNTLHHRGSWVLPRLEFDISFDSFEGQAGTHLKAMLKFLEIRTELNHLDHGVTKKQLCDGEALPLARFASSFARFLCLDGTEKQIEVTSRRIGVILEMAVRKETENEGRDRDCEIRRYKGVGVC</sequence>